<feature type="region of interest" description="Disordered" evidence="1">
    <location>
        <begin position="54"/>
        <end position="87"/>
    </location>
</feature>
<dbReference type="InParanoid" id="A0A024FVY0"/>
<dbReference type="AlphaFoldDB" id="A0A024FVY0"/>
<sequence>MLKRKHGSGGDVSKSPLRVKTTTKQAILAFEGEILSTTSLVLNAAHKQAFAQKVPKAPKFSSPFKPHEHQAPDAQSLVHKRRSSDIA</sequence>
<evidence type="ECO:0000313" key="3">
    <source>
        <dbReference type="Proteomes" id="UP000053237"/>
    </source>
</evidence>
<evidence type="ECO:0000256" key="1">
    <source>
        <dbReference type="SAM" id="MobiDB-lite"/>
    </source>
</evidence>
<accession>A0A024FVY0</accession>
<protein>
    <submittedName>
        <fullName evidence="2">Uncharacterized protein</fullName>
    </submittedName>
</protein>
<organism evidence="2 3">
    <name type="scientific">Albugo candida</name>
    <dbReference type="NCBI Taxonomy" id="65357"/>
    <lineage>
        <taxon>Eukaryota</taxon>
        <taxon>Sar</taxon>
        <taxon>Stramenopiles</taxon>
        <taxon>Oomycota</taxon>
        <taxon>Peronosporomycetes</taxon>
        <taxon>Albuginales</taxon>
        <taxon>Albuginaceae</taxon>
        <taxon>Albugo</taxon>
    </lineage>
</organism>
<reference evidence="2 3" key="1">
    <citation type="submission" date="2012-05" db="EMBL/GenBank/DDBJ databases">
        <title>Recombination and specialization in a pathogen metapopulation.</title>
        <authorList>
            <person name="Gardiner A."/>
            <person name="Kemen E."/>
            <person name="Schultz-Larsen T."/>
            <person name="MacLean D."/>
            <person name="Van Oosterhout C."/>
            <person name="Jones J.D.G."/>
        </authorList>
    </citation>
    <scope>NUCLEOTIDE SEQUENCE [LARGE SCALE GENOMIC DNA]</scope>
    <source>
        <strain evidence="2 3">Ac Nc2</strain>
    </source>
</reference>
<gene>
    <name evidence="2" type="ORF">BN9_127300</name>
</gene>
<name>A0A024FVY0_9STRA</name>
<dbReference type="EMBL" id="CAIX01000933">
    <property type="protein sequence ID" value="CCI11323.1"/>
    <property type="molecule type" value="Genomic_DNA"/>
</dbReference>
<keyword evidence="3" id="KW-1185">Reference proteome</keyword>
<feature type="compositionally biased region" description="Low complexity" evidence="1">
    <location>
        <begin position="54"/>
        <end position="64"/>
    </location>
</feature>
<proteinExistence type="predicted"/>
<dbReference type="Proteomes" id="UP000053237">
    <property type="component" value="Unassembled WGS sequence"/>
</dbReference>
<feature type="compositionally biased region" description="Basic residues" evidence="1">
    <location>
        <begin position="78"/>
        <end position="87"/>
    </location>
</feature>
<evidence type="ECO:0000313" key="2">
    <source>
        <dbReference type="EMBL" id="CCI11323.1"/>
    </source>
</evidence>
<comment type="caution">
    <text evidence="2">The sequence shown here is derived from an EMBL/GenBank/DDBJ whole genome shotgun (WGS) entry which is preliminary data.</text>
</comment>